<feature type="signal peptide" evidence="1">
    <location>
        <begin position="1"/>
        <end position="26"/>
    </location>
</feature>
<evidence type="ECO:0000256" key="1">
    <source>
        <dbReference type="SAM" id="SignalP"/>
    </source>
</evidence>
<protein>
    <submittedName>
        <fullName evidence="2">Putative extracellular protein CSOL_051</fullName>
    </submittedName>
</protein>
<dbReference type="EMBL" id="MT438880">
    <property type="protein sequence ID" value="QOL01127.1"/>
    <property type="molecule type" value="mRNA"/>
</dbReference>
<feature type="chain" id="PRO_5029481668" evidence="1">
    <location>
        <begin position="27"/>
        <end position="784"/>
    </location>
</feature>
<dbReference type="InterPro" id="IPR043504">
    <property type="entry name" value="Peptidase_S1_PA_chymotrypsin"/>
</dbReference>
<sequence>MVSADRAAIWLLLLVLLVSRSDTVLAEVITTASETLPTSWNLLKELPRAGLAQLDLVDIELPPADVTLLLDTHEEHLGSHLRNTKYLAPQGVEEFDAFGRGKWVPLPQGGLLWSLRMQSKGALAHMILFSKVQLTQGSELVVFSPGAVANYTTCQHSCMRLTRSEVPAFEKLTTLPMQGEEVLLMYYQRKGTVSLSQLHILNVMQDVSGRLASAVHARNRRRRLLQERVTTLPIGTQLPVPLFQQDDSSIFGCTPSVECDPQYGTLAAGVVSIYAVDPTSRTIGLCSGSVVNAPRGNRYLLTADHCIRDKGQLQGFEYWLVIFNYNAPCGFTEAPPIRDVLQGVRLSYYDSTADVLLMTIPNLIPDHFHTFLLGFNASDLDVPEAAIAIHHPGGAPAAVSTVLGSGLSTHFPKPDFPPTEVQPSDKTHFQVTWTTGATIGGSSGSPLIDLATGKVVGVLTGGYSNCQDRTQPDYYGRLSVAWKAGLYQYLSSVEVTNTGISFARHSTVAVMQANNSLPGRAVTHSRLAFGMYPTVMHFLPNTTSRTLTYYLLDPPMENETVITSARIVSLLGNAVDVRPFVLLQNPQQNFTLADYGTQFVTQVNTTGLNETIPGGLLRFLLLVNFTSNVDPSVYRLMAMKGIIQQAPESWTQFEPIVIPSLPYYAKFPIQSSSGRAVFRFNATSSSAAVLDVVTCFVPQSDTVQIGSGATTAYRNGTFTWTLTPYNDPFGFKNCMFVPSWRSFEDDVYNIVISDQDDFNAVIQTSALQQVYFGLSNESIASSLF</sequence>
<keyword evidence="1" id="KW-0732">Signal</keyword>
<proteinExistence type="evidence at transcript level"/>
<name>A0A7L9QE70_9CHLO</name>
<dbReference type="AlphaFoldDB" id="A0A7L9QE70"/>
<accession>A0A7L9QE70</accession>
<dbReference type="InterPro" id="IPR009003">
    <property type="entry name" value="Peptidase_S1_PA"/>
</dbReference>
<dbReference type="Gene3D" id="2.40.10.10">
    <property type="entry name" value="Trypsin-like serine proteases"/>
    <property type="match status" value="2"/>
</dbReference>
<dbReference type="Pfam" id="PF13365">
    <property type="entry name" value="Trypsin_2"/>
    <property type="match status" value="1"/>
</dbReference>
<dbReference type="SUPFAM" id="SSF50494">
    <property type="entry name" value="Trypsin-like serine proteases"/>
    <property type="match status" value="1"/>
</dbReference>
<reference evidence="2" key="1">
    <citation type="journal article" date="2020" name="Microb. Ecol.">
        <title>The Under-explored Extracellular Proteome of Aero-Terrestrial Microalgae Provides Clues on Different Mechanisms of Desiccation Tolerance in Non-Model Organisms.</title>
        <authorList>
            <person name="Gonzalez-Hourcade M."/>
            <person name="Del Campo E.M."/>
            <person name="Casano L.M."/>
        </authorList>
    </citation>
    <scope>NUCLEOTIDE SEQUENCE</scope>
    <source>
        <strain evidence="2">SAG 216-12</strain>
    </source>
</reference>
<organism evidence="2">
    <name type="scientific">Pseudococcomyxa simplex</name>
    <dbReference type="NCBI Taxonomy" id="464287"/>
    <lineage>
        <taxon>Eukaryota</taxon>
        <taxon>Viridiplantae</taxon>
        <taxon>Chlorophyta</taxon>
        <taxon>core chlorophytes</taxon>
        <taxon>Trebouxiophyceae</taxon>
        <taxon>Chlorellales</taxon>
        <taxon>Oocystaceae</taxon>
        <taxon>Pseudococcomyxa</taxon>
    </lineage>
</organism>
<evidence type="ECO:0000313" key="2">
    <source>
        <dbReference type="EMBL" id="QOL01127.1"/>
    </source>
</evidence>